<accession>A0A517RH29</accession>
<dbReference type="KEGG" id="gaz:Pan241w_32640"/>
<dbReference type="SMART" id="SM00471">
    <property type="entry name" value="HDc"/>
    <property type="match status" value="1"/>
</dbReference>
<sequence length="408" mass="45446">MDESKLDDILNMVRSVPTLPEVAQELSRLAGDPTASAQDMAHVAEADSGLAAQILRVVNSSFFGFSRQISTIPQAIVVLGTHGVRNIALGLTVSTLRPKIETHSQYFDVDDFWRHSLSVAIGARQLARELVICDPEEAFLAGLLHDIGKLILIESSTEQYQELITAAHSTNQPLHTLEENQLGFNHTDVGFALCERWKIPESVSHTVQNHHRWNCETPIATEQNQLLFLVNTANNLAKVSGIGFSGNACVTPFCMQTSFSYRSLSEALQKTLEILPSEVAHTEHLFNITSQSNYASLSESGNICVGVCVQNPDLYKIISLLLLSQGIVPVTQQEQMPAETEMIAVLTDSELNLDSLPERWSRYIIAYHHFENSDHQQSQPEKSFEIDVEQLRIWLNEQLPAFTTEELV</sequence>
<proteinExistence type="predicted"/>
<dbReference type="PROSITE" id="PS51833">
    <property type="entry name" value="HDOD"/>
    <property type="match status" value="1"/>
</dbReference>
<dbReference type="Gene3D" id="1.10.3210.10">
    <property type="entry name" value="Hypothetical protein af1432"/>
    <property type="match status" value="1"/>
</dbReference>
<feature type="domain" description="HDOD" evidence="1">
    <location>
        <begin position="16"/>
        <end position="213"/>
    </location>
</feature>
<dbReference type="CDD" id="cd00077">
    <property type="entry name" value="HDc"/>
    <property type="match status" value="1"/>
</dbReference>
<dbReference type="InterPro" id="IPR052340">
    <property type="entry name" value="RNase_Y/CdgJ"/>
</dbReference>
<dbReference type="RefSeq" id="WP_145217579.1">
    <property type="nucleotide sequence ID" value="NZ_CP036269.1"/>
</dbReference>
<dbReference type="PANTHER" id="PTHR33525">
    <property type="match status" value="1"/>
</dbReference>
<dbReference type="InterPro" id="IPR013976">
    <property type="entry name" value="HDOD"/>
</dbReference>
<name>A0A517RH29_9PLAN</name>
<evidence type="ECO:0000313" key="3">
    <source>
        <dbReference type="Proteomes" id="UP000317171"/>
    </source>
</evidence>
<dbReference type="EMBL" id="CP036269">
    <property type="protein sequence ID" value="QDT43165.1"/>
    <property type="molecule type" value="Genomic_DNA"/>
</dbReference>
<gene>
    <name evidence="2" type="ORF">Pan241w_32640</name>
</gene>
<dbReference type="SUPFAM" id="SSF109604">
    <property type="entry name" value="HD-domain/PDEase-like"/>
    <property type="match status" value="1"/>
</dbReference>
<evidence type="ECO:0000259" key="1">
    <source>
        <dbReference type="PROSITE" id="PS51833"/>
    </source>
</evidence>
<dbReference type="OrthoDB" id="9784953at2"/>
<keyword evidence="3" id="KW-1185">Reference proteome</keyword>
<reference evidence="2 3" key="1">
    <citation type="submission" date="2019-02" db="EMBL/GenBank/DDBJ databases">
        <title>Deep-cultivation of Planctomycetes and their phenomic and genomic characterization uncovers novel biology.</title>
        <authorList>
            <person name="Wiegand S."/>
            <person name="Jogler M."/>
            <person name="Boedeker C."/>
            <person name="Pinto D."/>
            <person name="Vollmers J."/>
            <person name="Rivas-Marin E."/>
            <person name="Kohn T."/>
            <person name="Peeters S.H."/>
            <person name="Heuer A."/>
            <person name="Rast P."/>
            <person name="Oberbeckmann S."/>
            <person name="Bunk B."/>
            <person name="Jeske O."/>
            <person name="Meyerdierks A."/>
            <person name="Storesund J.E."/>
            <person name="Kallscheuer N."/>
            <person name="Luecker S."/>
            <person name="Lage O.M."/>
            <person name="Pohl T."/>
            <person name="Merkel B.J."/>
            <person name="Hornburger P."/>
            <person name="Mueller R.-W."/>
            <person name="Bruemmer F."/>
            <person name="Labrenz M."/>
            <person name="Spormann A.M."/>
            <person name="Op den Camp H."/>
            <person name="Overmann J."/>
            <person name="Amann R."/>
            <person name="Jetten M.S.M."/>
            <person name="Mascher T."/>
            <person name="Medema M.H."/>
            <person name="Devos D.P."/>
            <person name="Kaster A.-K."/>
            <person name="Ovreas L."/>
            <person name="Rohde M."/>
            <person name="Galperin M.Y."/>
            <person name="Jogler C."/>
        </authorList>
    </citation>
    <scope>NUCLEOTIDE SEQUENCE [LARGE SCALE GENOMIC DNA]</scope>
    <source>
        <strain evidence="2 3">Pan241w</strain>
    </source>
</reference>
<dbReference type="Proteomes" id="UP000317171">
    <property type="component" value="Chromosome"/>
</dbReference>
<protein>
    <recommendedName>
        <fullName evidence="1">HDOD domain-containing protein</fullName>
    </recommendedName>
</protein>
<evidence type="ECO:0000313" key="2">
    <source>
        <dbReference type="EMBL" id="QDT43165.1"/>
    </source>
</evidence>
<dbReference type="PANTHER" id="PTHR33525:SF3">
    <property type="entry name" value="RIBONUCLEASE Y"/>
    <property type="match status" value="1"/>
</dbReference>
<organism evidence="2 3">
    <name type="scientific">Gimesia alba</name>
    <dbReference type="NCBI Taxonomy" id="2527973"/>
    <lineage>
        <taxon>Bacteria</taxon>
        <taxon>Pseudomonadati</taxon>
        <taxon>Planctomycetota</taxon>
        <taxon>Planctomycetia</taxon>
        <taxon>Planctomycetales</taxon>
        <taxon>Planctomycetaceae</taxon>
        <taxon>Gimesia</taxon>
    </lineage>
</organism>
<dbReference type="AlphaFoldDB" id="A0A517RH29"/>
<dbReference type="InterPro" id="IPR006675">
    <property type="entry name" value="HDIG_dom"/>
</dbReference>
<dbReference type="NCBIfam" id="TIGR00277">
    <property type="entry name" value="HDIG"/>
    <property type="match status" value="1"/>
</dbReference>
<dbReference type="InterPro" id="IPR003607">
    <property type="entry name" value="HD/PDEase_dom"/>
</dbReference>
<dbReference type="Pfam" id="PF08668">
    <property type="entry name" value="HDOD"/>
    <property type="match status" value="1"/>
</dbReference>